<feature type="region of interest" description="Disordered" evidence="1">
    <location>
        <begin position="1"/>
        <end position="26"/>
    </location>
</feature>
<evidence type="ECO:0000256" key="1">
    <source>
        <dbReference type="SAM" id="MobiDB-lite"/>
    </source>
</evidence>
<dbReference type="Proteomes" id="UP000033451">
    <property type="component" value="Unassembled WGS sequence"/>
</dbReference>
<gene>
    <name evidence="2" type="ORF">RR49_01143</name>
</gene>
<keyword evidence="3" id="KW-1185">Reference proteome</keyword>
<dbReference type="PATRIC" id="fig|400772.4.peg.1166"/>
<name>A0A0F0M058_9MICO</name>
<accession>A0A0F0M058</accession>
<dbReference type="STRING" id="400772.RR49_01143"/>
<evidence type="ECO:0000313" key="3">
    <source>
        <dbReference type="Proteomes" id="UP000033451"/>
    </source>
</evidence>
<sequence length="55" mass="6124">MSDPHSRLPDMLSTPEHEPLTPEQEARREAALDLAALALLDARDEIIAQMWAEGN</sequence>
<organism evidence="2 3">
    <name type="scientific">Microbacterium ginsengisoli</name>
    <dbReference type="NCBI Taxonomy" id="400772"/>
    <lineage>
        <taxon>Bacteria</taxon>
        <taxon>Bacillati</taxon>
        <taxon>Actinomycetota</taxon>
        <taxon>Actinomycetes</taxon>
        <taxon>Micrococcales</taxon>
        <taxon>Microbacteriaceae</taxon>
        <taxon>Microbacterium</taxon>
    </lineage>
</organism>
<reference evidence="2 3" key="1">
    <citation type="submission" date="2015-02" db="EMBL/GenBank/DDBJ databases">
        <title>Draft genome sequences of ten Microbacterium spp. with emphasis on heavy metal contaminated environments.</title>
        <authorList>
            <person name="Corretto E."/>
        </authorList>
    </citation>
    <scope>NUCLEOTIDE SEQUENCE [LARGE SCALE GENOMIC DNA]</scope>
    <source>
        <strain evidence="2 3">DSM 18659</strain>
    </source>
</reference>
<dbReference type="EMBL" id="JYIY01000069">
    <property type="protein sequence ID" value="KJL37031.1"/>
    <property type="molecule type" value="Genomic_DNA"/>
</dbReference>
<protein>
    <submittedName>
        <fullName evidence="2">Uncharacterized protein</fullName>
    </submittedName>
</protein>
<proteinExistence type="predicted"/>
<comment type="caution">
    <text evidence="2">The sequence shown here is derived from an EMBL/GenBank/DDBJ whole genome shotgun (WGS) entry which is preliminary data.</text>
</comment>
<feature type="compositionally biased region" description="Basic and acidic residues" evidence="1">
    <location>
        <begin position="15"/>
        <end position="26"/>
    </location>
</feature>
<dbReference type="AlphaFoldDB" id="A0A0F0M058"/>
<evidence type="ECO:0000313" key="2">
    <source>
        <dbReference type="EMBL" id="KJL37031.1"/>
    </source>
</evidence>